<dbReference type="GO" id="GO:0016491">
    <property type="term" value="F:oxidoreductase activity"/>
    <property type="evidence" value="ECO:0007669"/>
    <property type="project" value="InterPro"/>
</dbReference>
<proteinExistence type="predicted"/>
<evidence type="ECO:0000256" key="1">
    <source>
        <dbReference type="ARBA" id="ARBA00022723"/>
    </source>
</evidence>
<dbReference type="SUPFAM" id="SSF54862">
    <property type="entry name" value="4Fe-4S ferredoxins"/>
    <property type="match status" value="1"/>
</dbReference>
<dbReference type="Pfam" id="PF14691">
    <property type="entry name" value="Fer4_20"/>
    <property type="match status" value="1"/>
</dbReference>
<name>A0A7C0XBE6_UNCW3</name>
<evidence type="ECO:0000259" key="4">
    <source>
        <dbReference type="PROSITE" id="PS51379"/>
    </source>
</evidence>
<dbReference type="Proteomes" id="UP000885931">
    <property type="component" value="Unassembled WGS sequence"/>
</dbReference>
<dbReference type="Pfam" id="PF07992">
    <property type="entry name" value="Pyr_redox_2"/>
    <property type="match status" value="1"/>
</dbReference>
<dbReference type="InterPro" id="IPR017900">
    <property type="entry name" value="4Fe4S_Fe_S_CS"/>
</dbReference>
<keyword evidence="1" id="KW-0479">Metal-binding</keyword>
<evidence type="ECO:0000256" key="3">
    <source>
        <dbReference type="ARBA" id="ARBA00023014"/>
    </source>
</evidence>
<dbReference type="InterPro" id="IPR036188">
    <property type="entry name" value="FAD/NAD-bd_sf"/>
</dbReference>
<dbReference type="SUPFAM" id="SSF51971">
    <property type="entry name" value="Nucleotide-binding domain"/>
    <property type="match status" value="1"/>
</dbReference>
<dbReference type="PROSITE" id="PS51379">
    <property type="entry name" value="4FE4S_FER_2"/>
    <property type="match status" value="1"/>
</dbReference>
<dbReference type="PROSITE" id="PS00198">
    <property type="entry name" value="4FE4S_FER_1"/>
    <property type="match status" value="1"/>
</dbReference>
<dbReference type="Gene3D" id="3.30.70.20">
    <property type="match status" value="1"/>
</dbReference>
<organism evidence="5">
    <name type="scientific">candidate division WOR-3 bacterium</name>
    <dbReference type="NCBI Taxonomy" id="2052148"/>
    <lineage>
        <taxon>Bacteria</taxon>
        <taxon>Bacteria division WOR-3</taxon>
    </lineage>
</organism>
<keyword evidence="2" id="KW-0408">Iron</keyword>
<dbReference type="AlphaFoldDB" id="A0A7C0XBE6"/>
<dbReference type="Pfam" id="PF00037">
    <property type="entry name" value="Fer4"/>
    <property type="match status" value="1"/>
</dbReference>
<dbReference type="InterPro" id="IPR017896">
    <property type="entry name" value="4Fe4S_Fe-S-bd"/>
</dbReference>
<gene>
    <name evidence="5" type="ORF">ENG67_05990</name>
</gene>
<evidence type="ECO:0000313" key="5">
    <source>
        <dbReference type="EMBL" id="HDM90735.1"/>
    </source>
</evidence>
<accession>A0A7C0XBE6</accession>
<reference evidence="5" key="1">
    <citation type="journal article" date="2020" name="mSystems">
        <title>Genome- and Community-Level Interaction Insights into Carbon Utilization and Element Cycling Functions of Hydrothermarchaeota in Hydrothermal Sediment.</title>
        <authorList>
            <person name="Zhou Z."/>
            <person name="Liu Y."/>
            <person name="Xu W."/>
            <person name="Pan J."/>
            <person name="Luo Z.H."/>
            <person name="Li M."/>
        </authorList>
    </citation>
    <scope>NUCLEOTIDE SEQUENCE [LARGE SCALE GENOMIC DNA]</scope>
    <source>
        <strain evidence="5">HyVt-237</strain>
    </source>
</reference>
<dbReference type="EMBL" id="DRBW01000220">
    <property type="protein sequence ID" value="HDM90735.1"/>
    <property type="molecule type" value="Genomic_DNA"/>
</dbReference>
<dbReference type="InterPro" id="IPR023753">
    <property type="entry name" value="FAD/NAD-binding_dom"/>
</dbReference>
<protein>
    <recommendedName>
        <fullName evidence="4">4Fe-4S ferredoxin-type domain-containing protein</fullName>
    </recommendedName>
</protein>
<dbReference type="InterPro" id="IPR009051">
    <property type="entry name" value="Helical_ferredxn"/>
</dbReference>
<evidence type="ECO:0000256" key="2">
    <source>
        <dbReference type="ARBA" id="ARBA00023004"/>
    </source>
</evidence>
<comment type="caution">
    <text evidence="5">The sequence shown here is derived from an EMBL/GenBank/DDBJ whole genome shotgun (WGS) entry which is preliminary data.</text>
</comment>
<dbReference type="Gene3D" id="3.50.50.60">
    <property type="entry name" value="FAD/NAD(P)-binding domain"/>
    <property type="match status" value="2"/>
</dbReference>
<dbReference type="SUPFAM" id="SSF46548">
    <property type="entry name" value="alpha-helical ferredoxin"/>
    <property type="match status" value="1"/>
</dbReference>
<dbReference type="GO" id="GO:0046872">
    <property type="term" value="F:metal ion binding"/>
    <property type="evidence" value="ECO:0007669"/>
    <property type="project" value="UniProtKB-KW"/>
</dbReference>
<dbReference type="InterPro" id="IPR028261">
    <property type="entry name" value="DPD_II"/>
</dbReference>
<dbReference type="PANTHER" id="PTHR42783">
    <property type="entry name" value="GLUTAMATE SYNTHASE [NADPH] SMALL CHAIN"/>
    <property type="match status" value="1"/>
</dbReference>
<dbReference type="PANTHER" id="PTHR42783:SF3">
    <property type="entry name" value="GLUTAMATE SYNTHASE [NADPH] SMALL CHAIN-RELATED"/>
    <property type="match status" value="1"/>
</dbReference>
<dbReference type="GO" id="GO:0051536">
    <property type="term" value="F:iron-sulfur cluster binding"/>
    <property type="evidence" value="ECO:0007669"/>
    <property type="project" value="UniProtKB-KW"/>
</dbReference>
<sequence length="462" mass="51396">LQVILKRNPFPSLTGRLCPRTCEIACNRNKFDEAISIRALERFLGDLSLGKKGKPPKKETARRVAIIGSGPAGLTAAFLLRQKGHMVDVFERYKKPGGHLAKYVPPYKLPPYIMESEITDLEKMGVKFNLKKEVGKDIPFEKLMETYDAIYIASGYSKEVPLDIPGGHLAESGLKILERTLEGNVPGENRFAIIGSGLAAFHLARTLKRLGKDVLLVAEATEKGIKVPSEDVERAREEGVEILLETKVKGIKEKTDRRILEIEGPEGTRTLEAEMVVNGNQGQASLDFLPSELLEGNRLKVDIKTAATPMKGVFGGSDPANIARAIAWGRKAAISIDQFLNGQELSPEARPPLVVGYKEIQTEYFLHEKRRDPKVLSVKERFEKPWDEEVLQLSETEAIKEALRCFSCGHCNSCGNCWVYCPDQSILWVDNAPQVNYDYCKGCGICTMECPRGIIDLVPERE</sequence>
<keyword evidence="3" id="KW-0411">Iron-sulfur</keyword>
<feature type="domain" description="4Fe-4S ferredoxin-type" evidence="4">
    <location>
        <begin position="431"/>
        <end position="460"/>
    </location>
</feature>
<dbReference type="Gene3D" id="1.10.1060.10">
    <property type="entry name" value="Alpha-helical ferredoxin"/>
    <property type="match status" value="1"/>
</dbReference>
<feature type="non-terminal residue" evidence="5">
    <location>
        <position position="1"/>
    </location>
</feature>
<dbReference type="PRINTS" id="PR00419">
    <property type="entry name" value="ADXRDTASE"/>
</dbReference>